<name>A0AAW9JVZ6_CARML</name>
<dbReference type="Proteomes" id="UP001290462">
    <property type="component" value="Unassembled WGS sequence"/>
</dbReference>
<gene>
    <name evidence="1" type="ORF">RAK27_13910</name>
</gene>
<organism evidence="1 2">
    <name type="scientific">Carnobacterium maltaromaticum</name>
    <name type="common">Carnobacterium piscicola</name>
    <dbReference type="NCBI Taxonomy" id="2751"/>
    <lineage>
        <taxon>Bacteria</taxon>
        <taxon>Bacillati</taxon>
        <taxon>Bacillota</taxon>
        <taxon>Bacilli</taxon>
        <taxon>Lactobacillales</taxon>
        <taxon>Carnobacteriaceae</taxon>
        <taxon>Carnobacterium</taxon>
    </lineage>
</organism>
<protein>
    <submittedName>
        <fullName evidence="1">Uncharacterized protein</fullName>
    </submittedName>
</protein>
<dbReference type="EMBL" id="JAVBVO010000004">
    <property type="protein sequence ID" value="MDZ5759753.1"/>
    <property type="molecule type" value="Genomic_DNA"/>
</dbReference>
<evidence type="ECO:0000313" key="2">
    <source>
        <dbReference type="Proteomes" id="UP001290462"/>
    </source>
</evidence>
<sequence>MKIEDYWEDVMIYFLAYTTIESPEKVIEETVITPMIADIKLEEIKEILKKQNGILVDRIILFELWEDGLLLKT</sequence>
<reference evidence="1" key="1">
    <citation type="submission" date="2023-08" db="EMBL/GenBank/DDBJ databases">
        <title>Genomic characterization of piscicolin 126 produced by Carnobacterium maltaromaticum CM22 strain isolated from salmon (Salmo salar).</title>
        <authorList>
            <person name="Gonzalez-Gragera E."/>
            <person name="Garcia-Lopez J.D."/>
            <person name="Teso-Perez C."/>
            <person name="Gimenez-Hernandez I."/>
            <person name="Peralta-Sanchez J.M."/>
            <person name="Valdivia E."/>
            <person name="Montalban-Lopez M."/>
            <person name="Martin-Platero A.M."/>
            <person name="Banos A."/>
            <person name="Martinez-Bueno M."/>
        </authorList>
    </citation>
    <scope>NUCLEOTIDE SEQUENCE</scope>
    <source>
        <strain evidence="1">CM22</strain>
    </source>
</reference>
<dbReference type="AlphaFoldDB" id="A0AAW9JVZ6"/>
<dbReference type="RefSeq" id="WP_010052340.1">
    <property type="nucleotide sequence ID" value="NZ_CBCPIB010000005.1"/>
</dbReference>
<evidence type="ECO:0000313" key="1">
    <source>
        <dbReference type="EMBL" id="MDZ5759753.1"/>
    </source>
</evidence>
<accession>A0AAW9JVZ6</accession>
<proteinExistence type="predicted"/>
<comment type="caution">
    <text evidence="1">The sequence shown here is derived from an EMBL/GenBank/DDBJ whole genome shotgun (WGS) entry which is preliminary data.</text>
</comment>